<dbReference type="EMBL" id="CP042914">
    <property type="protein sequence ID" value="QEG38936.1"/>
    <property type="molecule type" value="Genomic_DNA"/>
</dbReference>
<evidence type="ECO:0000313" key="1">
    <source>
        <dbReference type="EMBL" id="QEG38936.1"/>
    </source>
</evidence>
<protein>
    <submittedName>
        <fullName evidence="1">Uncharacterized protein</fullName>
    </submittedName>
</protein>
<organism evidence="1 2">
    <name type="scientific">Roseimaritima ulvae</name>
    <dbReference type="NCBI Taxonomy" id="980254"/>
    <lineage>
        <taxon>Bacteria</taxon>
        <taxon>Pseudomonadati</taxon>
        <taxon>Planctomycetota</taxon>
        <taxon>Planctomycetia</taxon>
        <taxon>Pirellulales</taxon>
        <taxon>Pirellulaceae</taxon>
        <taxon>Roseimaritima</taxon>
    </lineage>
</organism>
<accession>A0A5B9QPI6</accession>
<dbReference type="KEGG" id="rul:UC8_08960"/>
<dbReference type="Proteomes" id="UP000325286">
    <property type="component" value="Chromosome"/>
</dbReference>
<reference evidence="1 2" key="1">
    <citation type="submission" date="2019-08" db="EMBL/GenBank/DDBJ databases">
        <title>Deep-cultivation of Planctomycetes and their phenomic and genomic characterization uncovers novel biology.</title>
        <authorList>
            <person name="Wiegand S."/>
            <person name="Jogler M."/>
            <person name="Boedeker C."/>
            <person name="Pinto D."/>
            <person name="Vollmers J."/>
            <person name="Rivas-Marin E."/>
            <person name="Kohn T."/>
            <person name="Peeters S.H."/>
            <person name="Heuer A."/>
            <person name="Rast P."/>
            <person name="Oberbeckmann S."/>
            <person name="Bunk B."/>
            <person name="Jeske O."/>
            <person name="Meyerdierks A."/>
            <person name="Storesund J.E."/>
            <person name="Kallscheuer N."/>
            <person name="Luecker S."/>
            <person name="Lage O.M."/>
            <person name="Pohl T."/>
            <person name="Merkel B.J."/>
            <person name="Hornburger P."/>
            <person name="Mueller R.-W."/>
            <person name="Bruemmer F."/>
            <person name="Labrenz M."/>
            <person name="Spormann A.M."/>
            <person name="Op den Camp H."/>
            <person name="Overmann J."/>
            <person name="Amann R."/>
            <person name="Jetten M.S.M."/>
            <person name="Mascher T."/>
            <person name="Medema M.H."/>
            <person name="Devos D.P."/>
            <person name="Kaster A.-K."/>
            <person name="Ovreas L."/>
            <person name="Rohde M."/>
            <person name="Galperin M.Y."/>
            <person name="Jogler C."/>
        </authorList>
    </citation>
    <scope>NUCLEOTIDE SEQUENCE [LARGE SCALE GENOMIC DNA]</scope>
    <source>
        <strain evidence="1 2">UC8</strain>
    </source>
</reference>
<dbReference type="AlphaFoldDB" id="A0A5B9QPI6"/>
<name>A0A5B9QPI6_9BACT</name>
<proteinExistence type="predicted"/>
<sequence length="40" mass="4291">MLRTRAGDPCYAGHGPGTHATGETGYVSGFMLPDRRLGFH</sequence>
<evidence type="ECO:0000313" key="2">
    <source>
        <dbReference type="Proteomes" id="UP000325286"/>
    </source>
</evidence>
<keyword evidence="2" id="KW-1185">Reference proteome</keyword>
<gene>
    <name evidence="1" type="ORF">UC8_08960</name>
</gene>